<feature type="compositionally biased region" description="Low complexity" evidence="11">
    <location>
        <begin position="169"/>
        <end position="179"/>
    </location>
</feature>
<evidence type="ECO:0000256" key="7">
    <source>
        <dbReference type="ARBA" id="ARBA00043129"/>
    </source>
</evidence>
<evidence type="ECO:0000256" key="10">
    <source>
        <dbReference type="ARBA" id="ARBA00048167"/>
    </source>
</evidence>
<feature type="compositionally biased region" description="Low complexity" evidence="11">
    <location>
        <begin position="658"/>
        <end position="667"/>
    </location>
</feature>
<comment type="catalytic activity">
    <reaction evidence="10">
        <text>N-terminal L-alanyl-L-prolyl-L-lysyl-[protein] + 3 S-adenosyl-L-methionine = N-terminal N,N,N-trimethyl-L-alanyl-L-prolyl-L-lysyl-[protein] + 3 S-adenosyl-L-homocysteine + 3 H(+)</text>
        <dbReference type="Rhea" id="RHEA:54712"/>
        <dbReference type="Rhea" id="RHEA-COMP:13785"/>
        <dbReference type="Rhea" id="RHEA-COMP:13971"/>
        <dbReference type="ChEBI" id="CHEBI:15378"/>
        <dbReference type="ChEBI" id="CHEBI:57856"/>
        <dbReference type="ChEBI" id="CHEBI:59789"/>
        <dbReference type="ChEBI" id="CHEBI:138057"/>
        <dbReference type="ChEBI" id="CHEBI:138315"/>
        <dbReference type="EC" id="2.1.1.244"/>
    </reaction>
</comment>
<keyword evidence="4" id="KW-0949">S-adenosyl-L-methionine</keyword>
<feature type="region of interest" description="Disordered" evidence="11">
    <location>
        <begin position="537"/>
        <end position="556"/>
    </location>
</feature>
<organism evidence="12 13">
    <name type="scientific">Fasciola hepatica</name>
    <name type="common">Liver fluke</name>
    <dbReference type="NCBI Taxonomy" id="6192"/>
    <lineage>
        <taxon>Eukaryota</taxon>
        <taxon>Metazoa</taxon>
        <taxon>Spiralia</taxon>
        <taxon>Lophotrochozoa</taxon>
        <taxon>Platyhelminthes</taxon>
        <taxon>Trematoda</taxon>
        <taxon>Digenea</taxon>
        <taxon>Plagiorchiida</taxon>
        <taxon>Echinostomata</taxon>
        <taxon>Echinostomatoidea</taxon>
        <taxon>Fasciolidae</taxon>
        <taxon>Fasciola</taxon>
    </lineage>
</organism>
<evidence type="ECO:0000313" key="12">
    <source>
        <dbReference type="EMBL" id="THD20885.1"/>
    </source>
</evidence>
<dbReference type="FunFam" id="3.40.50.150:FF:000025">
    <property type="entry name" value="N-terminal Xaa-Pro-Lys N-methyltransferase 1"/>
    <property type="match status" value="1"/>
</dbReference>
<dbReference type="EC" id="2.1.1.244" evidence="5"/>
<evidence type="ECO:0000313" key="13">
    <source>
        <dbReference type="Proteomes" id="UP000230066"/>
    </source>
</evidence>
<keyword evidence="3" id="KW-0808">Transferase</keyword>
<evidence type="ECO:0000256" key="9">
    <source>
        <dbReference type="ARBA" id="ARBA00047885"/>
    </source>
</evidence>
<dbReference type="InterPro" id="IPR025574">
    <property type="entry name" value="Nucleoporin_FG_rpt"/>
</dbReference>
<proteinExistence type="inferred from homology"/>
<evidence type="ECO:0000256" key="5">
    <source>
        <dbReference type="ARBA" id="ARBA00039112"/>
    </source>
</evidence>
<dbReference type="EMBL" id="JXXN02004091">
    <property type="protein sequence ID" value="THD20885.1"/>
    <property type="molecule type" value="Genomic_DNA"/>
</dbReference>
<accession>A0A4E0R0C8</accession>
<gene>
    <name evidence="12" type="ORF">D915_008491</name>
</gene>
<keyword evidence="2 12" id="KW-0489">Methyltransferase</keyword>
<evidence type="ECO:0000256" key="1">
    <source>
        <dbReference type="ARBA" id="ARBA00009059"/>
    </source>
</evidence>
<evidence type="ECO:0000256" key="4">
    <source>
        <dbReference type="ARBA" id="ARBA00022691"/>
    </source>
</evidence>
<evidence type="ECO:0000256" key="2">
    <source>
        <dbReference type="ARBA" id="ARBA00022603"/>
    </source>
</evidence>
<keyword evidence="13" id="KW-1185">Reference proteome</keyword>
<feature type="compositionally biased region" description="Polar residues" evidence="11">
    <location>
        <begin position="180"/>
        <end position="198"/>
    </location>
</feature>
<dbReference type="Gene3D" id="3.40.50.150">
    <property type="entry name" value="Vaccinia Virus protein VP39"/>
    <property type="match status" value="1"/>
</dbReference>
<feature type="compositionally biased region" description="Polar residues" evidence="11">
    <location>
        <begin position="1626"/>
        <end position="1649"/>
    </location>
</feature>
<feature type="region of interest" description="Disordered" evidence="11">
    <location>
        <begin position="734"/>
        <end position="757"/>
    </location>
</feature>
<feature type="compositionally biased region" description="Low complexity" evidence="11">
    <location>
        <begin position="841"/>
        <end position="853"/>
    </location>
</feature>
<dbReference type="PANTHER" id="PTHR12753:SF0">
    <property type="entry name" value="ALPHA N-TERMINAL PROTEIN METHYLTRANSFERASE 1"/>
    <property type="match status" value="1"/>
</dbReference>
<comment type="similarity">
    <text evidence="1">Belongs to the methyltransferase superfamily. NTM1 family.</text>
</comment>
<dbReference type="CDD" id="cd02440">
    <property type="entry name" value="AdoMet_MTases"/>
    <property type="match status" value="1"/>
</dbReference>
<evidence type="ECO:0000256" key="11">
    <source>
        <dbReference type="SAM" id="MobiDB-lite"/>
    </source>
</evidence>
<feature type="compositionally biased region" description="Polar residues" evidence="11">
    <location>
        <begin position="1602"/>
        <end position="1613"/>
    </location>
</feature>
<feature type="region of interest" description="Disordered" evidence="11">
    <location>
        <begin position="166"/>
        <end position="198"/>
    </location>
</feature>
<dbReference type="SUPFAM" id="SSF53335">
    <property type="entry name" value="S-adenosyl-L-methionine-dependent methyltransferases"/>
    <property type="match status" value="1"/>
</dbReference>
<feature type="region of interest" description="Disordered" evidence="11">
    <location>
        <begin position="654"/>
        <end position="699"/>
    </location>
</feature>
<sequence length="1975" mass="202802">MCTPPHNQSSRVCLRVRFIQSAYLRIPLLKQTKSTEVTFSEIPDLRLHPESVHCQYYWRAIGSGHFIATPSEGGEQLHVFQISSGSTSPLISVAQIELPPSGFVLGLAMGFYWPYSPSGDRSKVVAYLITRLTNGNLAPYALRMREVLSPIIAALPEPVELPVPPVPSAAPVSSSSAEPRSQSPFQTANTTGPISTSQNPNLIFNNRLEATPDSTFAGLSRGSSFGAISQPNTVTPIVQPQAAPKTDPVLDKHMNITLQQSSPLPSSTTVVTKQQNPRVFQAVSSVKPVAAQASALSTPRDVPLPKSLQIAAAQFSAALQAEAESGRAAWCDLFEVMLKGHQTAIVNTEKPTRLEPSGVDVTESKLHDTELFLKALDDVLCELNSSSLDRKEEVNNCVAYADKVRKALRVCAAGDWIPVLAGHLDPESARLLGQLKQKSRLVESVLFDLDSQLESLSTEINHRLSSSIRVPLRSGVDRKTETGMSTSTSKLLSVLDTTTRLLQTERGRVNYIRERFERLQAVSGTPMKELSWSVENSFSTPRTSRPHASRTKSMAHAAGDQWINPAWYSLAQRDRALYRLFAKHQLPTVHAQFVAPLISDTSESTTAAVAAVISSTDTEALVSNQTEQMESLSPAVREISLNNPQQMKLDKLVDKSSKAANANSPPSTKSLLIQDPSRTSTSFDQSARATPSSPFIVKAPPVRITTPSTVHAISEATRPALVSSTAVTATTTGANVIDSPSPMQKTEPSAGATSCSMTDAHAPFSPTGSFRLGLKAAACMSPVPTNVVVQKSPVVSPDALSSPVRTCAPTSVSSGTTTVSQSVNPQSHLYSQETRSPGLVSAAPPGQSASAATTSLLSPSADGASIFAQPKTSPVVTAPGTVVSKTEALSTTAVTPSGVTTPLCTASPFAFLSTSSVAAANLFGSTGTSLFGPAVTTAVASSAALPPGQTKPADMVPQPVAGTTGATTASSIFSLPLFDTASKTQAEVTVTTSTGPTVSTGGLFQLGSSTLPATSAVSTTATTMASMRSLFGAQPSTPAFGTPAFGSTVVTTAAATTISNTMTNSVSLFGAPSMANSSSGGLFGSLKTTTSTVASAVPSGFLFGSLTTAAGGGGLFGTATVKTTTPVSQPTTVAGLFGSSQTATAGSVGSGSLFGAMHAATTSAASATGPAATTIVTTTAASTGLFGGSFSATGAPSAGLFGAVATTSAPATAGLFGLSTATSNAPSIGLFGAKSMPATTTTTQPSATSPNTQQTGGLFGALGHAPQQNTGSNTGTKEISNLFSGSSFGLGSAAISPQTPPQNVFGRPSAAPTASPGLFGAPSKPAGAGLFGAPAFGANITSPNTGTGLFGSSSPASTGLFGSVGTSERGGLFGTSTATTTASTGLFGSSATAVSSPSNTGGLFGSSGSTAPPAGGGLFGSSASGGFGSRPVFDNSGFGSAAAQPSFGVGGAVAFGSTGGSLLGANPLSLPANTGASLFGSSLATSAPVAEGLFSGLAAKSSGPSFGSLAMGSPSAPAAPASPFGSQLVLLTGKQVAVRRLHNDVPSGKPVTRRSVHHVGRLLHVHIPMQYFMASTSVTPNQKSNNEPTKVVRPETKPAAPTTCSPSATNPTPSAAVESKPPPNAKTGNSVSAGKLKSNPTSRPVTTSKTKLDPKVKLATNAGVTANPKPETNKHSTVKDASTVAKPKSVTSTTTGGQKTKPSQTKTTATPTKPKPAVPKAKRNSVPVDAVGRQADLDAASVSPGSPPSSFYSKARDYWIQVPATVDGMLGGYSSLNIPDVQDSHAFLDAYGPKTTAYALDCGAGIGRVTKHVLLPRFNLVDMVELNQTFLDRAEEYIGPADFASVGERFCSGLQDFIPPHGRYDLVWIQWVLGHLTDIALIGFLKRCIQALSCDGRIVIKENVVAGDSEDATFDDVDSSFTRSRKAFLDAFRDAGLELIGEELQTNFPTSIYPVRMFALKRIDAATKSKSDQNE</sequence>
<dbReference type="PANTHER" id="PTHR12753">
    <property type="entry name" value="AD-003 - RELATED"/>
    <property type="match status" value="1"/>
</dbReference>
<dbReference type="GO" id="GO:0005737">
    <property type="term" value="C:cytoplasm"/>
    <property type="evidence" value="ECO:0007669"/>
    <property type="project" value="TreeGrafter"/>
</dbReference>
<dbReference type="Pfam" id="PF05891">
    <property type="entry name" value="Methyltransf_PK"/>
    <property type="match status" value="1"/>
</dbReference>
<dbReference type="GO" id="GO:0005643">
    <property type="term" value="C:nuclear pore"/>
    <property type="evidence" value="ECO:0007669"/>
    <property type="project" value="UniProtKB-ARBA"/>
</dbReference>
<feature type="compositionally biased region" description="Polar residues" evidence="11">
    <location>
        <begin position="668"/>
        <end position="693"/>
    </location>
</feature>
<dbReference type="GO" id="GO:0032259">
    <property type="term" value="P:methylation"/>
    <property type="evidence" value="ECO:0007669"/>
    <property type="project" value="UniProtKB-KW"/>
</dbReference>
<evidence type="ECO:0000256" key="3">
    <source>
        <dbReference type="ARBA" id="ARBA00022679"/>
    </source>
</evidence>
<feature type="compositionally biased region" description="Polar residues" evidence="11">
    <location>
        <begin position="824"/>
        <end position="835"/>
    </location>
</feature>
<name>A0A4E0R0C8_FASHE</name>
<evidence type="ECO:0000256" key="8">
    <source>
        <dbReference type="ARBA" id="ARBA00047306"/>
    </source>
</evidence>
<feature type="region of interest" description="Disordered" evidence="11">
    <location>
        <begin position="1576"/>
        <end position="1728"/>
    </location>
</feature>
<dbReference type="Pfam" id="PF13634">
    <property type="entry name" value="Nucleoporin_FG"/>
    <property type="match status" value="4"/>
</dbReference>
<dbReference type="GO" id="GO:0071885">
    <property type="term" value="F:N-terminal protein N-methyltransferase activity"/>
    <property type="evidence" value="ECO:0007669"/>
    <property type="project" value="UniProtKB-EC"/>
</dbReference>
<evidence type="ECO:0000256" key="6">
    <source>
        <dbReference type="ARBA" id="ARBA00039449"/>
    </source>
</evidence>
<comment type="catalytic activity">
    <reaction evidence="8">
        <text>N-terminal L-seryl-L-prolyl-L-lysyl-[protein] + 3 S-adenosyl-L-methionine = N-terminal N,N,N-trimethyl-L-seryl-L-prolyl-L-lysyl-[protein] + 3 S-adenosyl-L-homocysteine + 3 H(+)</text>
        <dbReference type="Rhea" id="RHEA:54724"/>
        <dbReference type="Rhea" id="RHEA-COMP:13789"/>
        <dbReference type="Rhea" id="RHEA-COMP:13973"/>
        <dbReference type="ChEBI" id="CHEBI:15378"/>
        <dbReference type="ChEBI" id="CHEBI:57856"/>
        <dbReference type="ChEBI" id="CHEBI:59789"/>
        <dbReference type="ChEBI" id="CHEBI:138061"/>
        <dbReference type="ChEBI" id="CHEBI:138317"/>
        <dbReference type="EC" id="2.1.1.244"/>
    </reaction>
</comment>
<feature type="compositionally biased region" description="Low complexity" evidence="11">
    <location>
        <begin position="1688"/>
        <end position="1712"/>
    </location>
</feature>
<comment type="caution">
    <text evidence="12">The sequence shown here is derived from an EMBL/GenBank/DDBJ whole genome shotgun (WGS) entry which is preliminary data.</text>
</comment>
<feature type="compositionally biased region" description="Low complexity" evidence="11">
    <location>
        <begin position="810"/>
        <end position="823"/>
    </location>
</feature>
<feature type="compositionally biased region" description="Polar residues" evidence="11">
    <location>
        <begin position="741"/>
        <end position="757"/>
    </location>
</feature>
<comment type="catalytic activity">
    <reaction evidence="9">
        <text>N-terminal L-prolyl-L-prolyl-L-lysyl-[protein] + 2 S-adenosyl-L-methionine = N-terminal N,N-dimethyl-L-prolyl-L-prolyl-L-lysyl-[protein] + 2 S-adenosyl-L-homocysteine + 2 H(+)</text>
        <dbReference type="Rhea" id="RHEA:54736"/>
        <dbReference type="Rhea" id="RHEA-COMP:13787"/>
        <dbReference type="Rhea" id="RHEA-COMP:13974"/>
        <dbReference type="ChEBI" id="CHEBI:15378"/>
        <dbReference type="ChEBI" id="CHEBI:57856"/>
        <dbReference type="ChEBI" id="CHEBI:59789"/>
        <dbReference type="ChEBI" id="CHEBI:138059"/>
        <dbReference type="ChEBI" id="CHEBI:138318"/>
        <dbReference type="EC" id="2.1.1.244"/>
    </reaction>
</comment>
<dbReference type="InterPro" id="IPR008576">
    <property type="entry name" value="MeTrfase_NTM1"/>
</dbReference>
<dbReference type="Proteomes" id="UP000230066">
    <property type="component" value="Unassembled WGS sequence"/>
</dbReference>
<feature type="compositionally biased region" description="Polar residues" evidence="11">
    <location>
        <begin position="1576"/>
        <end position="1588"/>
    </location>
</feature>
<reference evidence="12" key="1">
    <citation type="submission" date="2019-03" db="EMBL/GenBank/DDBJ databases">
        <title>Improved annotation for the trematode Fasciola hepatica.</title>
        <authorList>
            <person name="Choi Y.-J."/>
            <person name="Martin J."/>
            <person name="Mitreva M."/>
        </authorList>
    </citation>
    <scope>NUCLEOTIDE SEQUENCE [LARGE SCALE GENOMIC DNA]</scope>
</reference>
<dbReference type="InterPro" id="IPR029063">
    <property type="entry name" value="SAM-dependent_MTases_sf"/>
</dbReference>
<feature type="region of interest" description="Disordered" evidence="11">
    <location>
        <begin position="798"/>
        <end position="853"/>
    </location>
</feature>
<protein>
    <recommendedName>
        <fullName evidence="6">Alpha N-terminal protein methyltransferase 1</fullName>
        <ecNumber evidence="5">2.1.1.244</ecNumber>
    </recommendedName>
    <alternativeName>
        <fullName evidence="7">X-Pro-Lys N-terminal protein methyltransferase 1</fullName>
    </alternativeName>
</protein>